<name>A0A0K2UAD1_LEPSM</name>
<dbReference type="EMBL" id="HACA01017837">
    <property type="protein sequence ID" value="CDW35198.1"/>
    <property type="molecule type" value="Transcribed_RNA"/>
</dbReference>
<reference evidence="1" key="1">
    <citation type="submission" date="2014-05" db="EMBL/GenBank/DDBJ databases">
        <authorList>
            <person name="Chronopoulou M."/>
        </authorList>
    </citation>
    <scope>NUCLEOTIDE SEQUENCE</scope>
    <source>
        <tissue evidence="1">Whole organism</tissue>
    </source>
</reference>
<dbReference type="AlphaFoldDB" id="A0A0K2UAD1"/>
<proteinExistence type="predicted"/>
<sequence>MFDFHYAFNITFIVDECLRVLLKSVFPAQQSVRYIKLKILGIVTS</sequence>
<accession>A0A0K2UAD1</accession>
<evidence type="ECO:0000313" key="1">
    <source>
        <dbReference type="EMBL" id="CDW35198.1"/>
    </source>
</evidence>
<protein>
    <submittedName>
        <fullName evidence="1">Uncharacterized protein</fullName>
    </submittedName>
</protein>
<organism evidence="1">
    <name type="scientific">Lepeophtheirus salmonis</name>
    <name type="common">Salmon louse</name>
    <name type="synonym">Caligus salmonis</name>
    <dbReference type="NCBI Taxonomy" id="72036"/>
    <lineage>
        <taxon>Eukaryota</taxon>
        <taxon>Metazoa</taxon>
        <taxon>Ecdysozoa</taxon>
        <taxon>Arthropoda</taxon>
        <taxon>Crustacea</taxon>
        <taxon>Multicrustacea</taxon>
        <taxon>Hexanauplia</taxon>
        <taxon>Copepoda</taxon>
        <taxon>Siphonostomatoida</taxon>
        <taxon>Caligidae</taxon>
        <taxon>Lepeophtheirus</taxon>
    </lineage>
</organism>